<accession>A0ABX1RX08</accession>
<evidence type="ECO:0000313" key="3">
    <source>
        <dbReference type="Proteomes" id="UP000746690"/>
    </source>
</evidence>
<organism evidence="2 3">
    <name type="scientific">Flavivirga algicola</name>
    <dbReference type="NCBI Taxonomy" id="2729136"/>
    <lineage>
        <taxon>Bacteria</taxon>
        <taxon>Pseudomonadati</taxon>
        <taxon>Bacteroidota</taxon>
        <taxon>Flavobacteriia</taxon>
        <taxon>Flavobacteriales</taxon>
        <taxon>Flavobacteriaceae</taxon>
        <taxon>Flavivirga</taxon>
    </lineage>
</organism>
<keyword evidence="1" id="KW-0472">Membrane</keyword>
<keyword evidence="1" id="KW-1133">Transmembrane helix</keyword>
<evidence type="ECO:0000313" key="2">
    <source>
        <dbReference type="EMBL" id="NMH86749.1"/>
    </source>
</evidence>
<name>A0ABX1RX08_9FLAO</name>
<dbReference type="EMBL" id="JABBHF010000002">
    <property type="protein sequence ID" value="NMH86749.1"/>
    <property type="molecule type" value="Genomic_DNA"/>
</dbReference>
<evidence type="ECO:0000256" key="1">
    <source>
        <dbReference type="SAM" id="Phobius"/>
    </source>
</evidence>
<keyword evidence="1" id="KW-0812">Transmembrane</keyword>
<dbReference type="RefSeq" id="WP_169670585.1">
    <property type="nucleotide sequence ID" value="NZ_JABBHF010000002.1"/>
</dbReference>
<feature type="transmembrane region" description="Helical" evidence="1">
    <location>
        <begin position="6"/>
        <end position="24"/>
    </location>
</feature>
<protein>
    <submittedName>
        <fullName evidence="2">Uncharacterized protein</fullName>
    </submittedName>
</protein>
<sequence length="136" mass="15683">MKRRVIIGVSALAIIIYLFNSLVLQPKSVAKQLKSVAQNLNGKCPIILDQISKLDSVGSISNKNFIYYQSLYRLHKNEINFDSVNQNIRPKLIKEIKNNPNFKAFKKNNITIDYVFHDMYGVFINKLSFKPEVYGE</sequence>
<dbReference type="Proteomes" id="UP000746690">
    <property type="component" value="Unassembled WGS sequence"/>
</dbReference>
<reference evidence="2 3" key="1">
    <citation type="submission" date="2020-04" db="EMBL/GenBank/DDBJ databases">
        <title>A Flavivirga sp. nov.</title>
        <authorList>
            <person name="Sun X."/>
        </authorList>
    </citation>
    <scope>NUCLEOTIDE SEQUENCE [LARGE SCALE GENOMIC DNA]</scope>
    <source>
        <strain evidence="2 3">Y03</strain>
    </source>
</reference>
<proteinExistence type="predicted"/>
<comment type="caution">
    <text evidence="2">The sequence shown here is derived from an EMBL/GenBank/DDBJ whole genome shotgun (WGS) entry which is preliminary data.</text>
</comment>
<keyword evidence="3" id="KW-1185">Reference proteome</keyword>
<gene>
    <name evidence="2" type="ORF">HHX25_04485</name>
</gene>
<dbReference type="Gene3D" id="3.30.300.250">
    <property type="match status" value="1"/>
</dbReference>